<dbReference type="SUPFAM" id="SSF47616">
    <property type="entry name" value="GST C-terminal domain-like"/>
    <property type="match status" value="1"/>
</dbReference>
<dbReference type="GO" id="GO:0016740">
    <property type="term" value="F:transferase activity"/>
    <property type="evidence" value="ECO:0007669"/>
    <property type="project" value="UniProtKB-KW"/>
</dbReference>
<sequence>MRTLVGLTSSGWTEKARWALDHHRVAYRFQDYVPLIQERWLRKQVAPGVKPSVPLLVDPPHPATHGSFAIAKRAEELGQGSALFPAAHLDAITAWNDTSEQVLDAARAYAMPRMLTISRAQQEALPKFVPGFLRPLFAPSARLGMRYVVKKHQVADGSPEVIESSVAPAYEKLRAALGGRPYLLDAGFTYADITTAAMLVLLGPPADRHLPMGPGTREVWTHPGLAARFPDLLAWRDALYDKHRRT</sequence>
<dbReference type="Gene3D" id="3.40.30.10">
    <property type="entry name" value="Glutaredoxin"/>
    <property type="match status" value="1"/>
</dbReference>
<dbReference type="InterPro" id="IPR036282">
    <property type="entry name" value="Glutathione-S-Trfase_C_sf"/>
</dbReference>
<dbReference type="InterPro" id="IPR004045">
    <property type="entry name" value="Glutathione_S-Trfase_N"/>
</dbReference>
<feature type="domain" description="GST N-terminal" evidence="1">
    <location>
        <begin position="4"/>
        <end position="77"/>
    </location>
</feature>
<dbReference type="Gene3D" id="1.20.1050.10">
    <property type="match status" value="1"/>
</dbReference>
<dbReference type="AlphaFoldDB" id="A0A7Y4KN67"/>
<dbReference type="Proteomes" id="UP000563426">
    <property type="component" value="Unassembled WGS sequence"/>
</dbReference>
<reference evidence="2 3" key="1">
    <citation type="submission" date="2020-05" db="EMBL/GenBank/DDBJ databases">
        <authorList>
            <person name="Whitworth D."/>
        </authorList>
    </citation>
    <scope>NUCLEOTIDE SEQUENCE [LARGE SCALE GENOMIC DNA]</scope>
    <source>
        <strain evidence="2 3">AB043B</strain>
    </source>
</reference>
<evidence type="ECO:0000313" key="2">
    <source>
        <dbReference type="EMBL" id="NOK36820.1"/>
    </source>
</evidence>
<dbReference type="Pfam" id="PF13417">
    <property type="entry name" value="GST_N_3"/>
    <property type="match status" value="1"/>
</dbReference>
<dbReference type="SUPFAM" id="SSF52833">
    <property type="entry name" value="Thioredoxin-like"/>
    <property type="match status" value="1"/>
</dbReference>
<accession>A0A7Y4KN67</accession>
<protein>
    <submittedName>
        <fullName evidence="2">Glutathione S-transferase</fullName>
    </submittedName>
</protein>
<comment type="caution">
    <text evidence="2">The sequence shown here is derived from an EMBL/GenBank/DDBJ whole genome shotgun (WGS) entry which is preliminary data.</text>
</comment>
<proteinExistence type="predicted"/>
<name>A0A7Y4KN67_9BACT</name>
<dbReference type="RefSeq" id="WP_171437041.1">
    <property type="nucleotide sequence ID" value="NZ_JABFJV010000186.1"/>
</dbReference>
<gene>
    <name evidence="2" type="ORF">HMI49_26795</name>
</gene>
<keyword evidence="2" id="KW-0808">Transferase</keyword>
<dbReference type="InterPro" id="IPR036249">
    <property type="entry name" value="Thioredoxin-like_sf"/>
</dbReference>
<evidence type="ECO:0000313" key="3">
    <source>
        <dbReference type="Proteomes" id="UP000563426"/>
    </source>
</evidence>
<dbReference type="CDD" id="cd00299">
    <property type="entry name" value="GST_C_family"/>
    <property type="match status" value="1"/>
</dbReference>
<evidence type="ECO:0000259" key="1">
    <source>
        <dbReference type="Pfam" id="PF13417"/>
    </source>
</evidence>
<dbReference type="EMBL" id="JABFJV010000186">
    <property type="protein sequence ID" value="NOK36820.1"/>
    <property type="molecule type" value="Genomic_DNA"/>
</dbReference>
<dbReference type="Pfam" id="PF13410">
    <property type="entry name" value="GST_C_2"/>
    <property type="match status" value="1"/>
</dbReference>
<keyword evidence="3" id="KW-1185">Reference proteome</keyword>
<organism evidence="2 3">
    <name type="scientific">Corallococcus exercitus</name>
    <dbReference type="NCBI Taxonomy" id="2316736"/>
    <lineage>
        <taxon>Bacteria</taxon>
        <taxon>Pseudomonadati</taxon>
        <taxon>Myxococcota</taxon>
        <taxon>Myxococcia</taxon>
        <taxon>Myxococcales</taxon>
        <taxon>Cystobacterineae</taxon>
        <taxon>Myxococcaceae</taxon>
        <taxon>Corallococcus</taxon>
    </lineage>
</organism>